<evidence type="ECO:0000256" key="4">
    <source>
        <dbReference type="ARBA" id="ARBA00022490"/>
    </source>
</evidence>
<evidence type="ECO:0000313" key="12">
    <source>
        <dbReference type="Proteomes" id="UP000001646"/>
    </source>
</evidence>
<keyword evidence="8" id="KW-0863">Zinc-finger</keyword>
<evidence type="ECO:0000256" key="2">
    <source>
        <dbReference type="ARBA" id="ARBA00004514"/>
    </source>
</evidence>
<dbReference type="GO" id="GO:0008270">
    <property type="term" value="F:zinc ion binding"/>
    <property type="evidence" value="ECO:0007669"/>
    <property type="project" value="UniProtKB-KW"/>
</dbReference>
<name>A0A803SUQ0_ANOCA</name>
<evidence type="ECO:0000259" key="10">
    <source>
        <dbReference type="PROSITE" id="PS50103"/>
    </source>
</evidence>
<evidence type="ECO:0000256" key="7">
    <source>
        <dbReference type="ARBA" id="ARBA00031943"/>
    </source>
</evidence>
<sequence length="1846" mass="209140">MKLEEVLMEGNKSKKAAQIKQGEQPHLACRIRLQNKSATQDRKNRVTTSRQCHKKDIAPGKNINCLPEAGQKNPDCMQSAKKHRCSLIKLGVQEKVKNISSSSDLKRGTLKKTWNFRSRTKLIQFEQKTCGNHVEGQRTKRRSLSLLEHRVQNINLSKYREKKGALSCCKSQLHSPENLRGDVEERRPSSITHISSGNHKEERELIAKSSRSRLVKSKKPEIKTKNSVAVTTSKMPDGVEAQEQNKPCFLKCASNGEDTEKFEGTTEEGIHMTVTQAFLKSNMCKNDELQSSVVSNRQHGKLTEIDKDLNIQNLLELSTCLPVPKSDKTENSDCINPCFGREVAVYRDAVSSPLKDVKCPQCLDIKVVAEKVENNTLAVCQDAKRTWLAKHCDLPSSIERFPIVRLLDCCYIKSLLNPAGAKSIQSCKVHSGSLHVASSQGKVLPSGRDMRQNDLSNSPNLLQTGRFLPEESILVGKEMCQNSNRSSRCQNGKPFGERKQCVDFERPSKKIKMQRNLEKLAIQKVLTNVNMHSECGLQMEDKLDTKTFGGKLNYNETTCLSSLEHRTDFLLEQPTQKPQNQLVSLSCNEKVSEAQAITCDSSDIEKSLVLRNQQNVPEIKDMEPQINIDKNKKYDVSSVNVLDSEKMVSSNSSIGCSIKAKRICKDRTRCKAKKNLQAYSCQRVVPVSGKNVWPRESCARTSVWIHKNRTCDLEITLRSTDLLLHSGQEELHMPLIDTTKTLADMAMDHKAELPVESCTSGPVFHVDKTFSAIENESRFSSVDKPNRCPPEAKTRKKLKVSLDSLAKDVKNKRSISKRNNSIGVQNSGFSNGKSKTKEQKTSITKQELLLQTVSRNLSDFKIPLLKNKNEYGKSDYCRSSARNTCCLLDILEDATISRNKTGAEQTSSDESYKFHFQSEHMNVSISKEHANQFDSNYPECLYKENNEHMETSNESELKTSTLDNNFHSCSTDFKEMLIRENKDESNSNNLAQVKVSHGDIIQAYDDDVLVIDVIQDDPDLFGDIGEQETAYTKDNCTKTNFNTNIFSEQRLKSEPESPQLLEYRYLKIGSRESPVQDYERLESIADLSAEVDEVKSESASEISSIEGVTVPAFEGVQLTVLDDVTRSCITDAKYKFPEKMLAVKEEKANIWNIAKIENTQDFEPVSHDHHLELPLPTVKAAEPQWHNKAVEPWMNDFEFSRKDSLLPTSYPNSQDSWKIDKNGMQMESILVPPPWLPVFTCGSYRRKTNLGLLHVPHRCCRYHFNTLKGCERANCKFHHVPPPGDEEFCSDVLKKYLSIGEVVLLQRAVQIFTDYCKRSIPRLYLDSQIFKDLLASLLQSCLLKELFLVVNTGIIIKILPSVQFLLKVFEQVASMKLKDTVPDLTDMSCKLFDAGLALEYEHICCITKFLNQLQVSNHEITTFVSRFQERHFKKASLCDFDSAVAEFQHCKEKGDWAKLGTLYVNVRRGCGDVNEKYSVSIANILTSVLKEKLRIPFCEFAAAVNADANHNEADKHLLGRIGISVMFSYYKKQQWSKAKKILDALHALQIPFTVLKGLLGYERLASRCSIINVAVEIFLKCECIDGAMWVLKESDWVINTLSWPCDRMDVLTRHNLLCTMASEYITKSQYGKAFEVLKNLPGFQNSCDTLDVSQYNILFNKLFGACLENKHLEISSAIVDFMFTKIIPVEFNLLRELITTLGRNCLWLKARTHYKSALGLGCYPPLEGNLYRKLLLIPSYMTEVEMLLAIEIFLVANASSIQSLGASSQLLQIVLKRCEANNVHKEDDYQSAISRLMKAACISTPKLSLKYLTVNIRKEEVYSLQYASVLSWLKENMKWAGKVWLF</sequence>
<proteinExistence type="predicted"/>
<feature type="domain" description="C3H1-type" evidence="10">
    <location>
        <begin position="1259"/>
        <end position="1282"/>
    </location>
</feature>
<feature type="zinc finger region" description="C3H1-type" evidence="8">
    <location>
        <begin position="1259"/>
        <end position="1282"/>
    </location>
</feature>
<comment type="function">
    <text evidence="1">Important for normal spermatogenesis and male fertility. Specifically required for progression to the post-meiotic stages of spermatocyte development. Seems to be necessary for normal expression levels of a number of testis-expressed gene transcripts, although its role in this process is unclear.</text>
</comment>
<feature type="region of interest" description="Disordered" evidence="9">
    <location>
        <begin position="177"/>
        <end position="202"/>
    </location>
</feature>
<evidence type="ECO:0000256" key="9">
    <source>
        <dbReference type="SAM" id="MobiDB-lite"/>
    </source>
</evidence>
<dbReference type="PROSITE" id="PS50103">
    <property type="entry name" value="ZF_C3H1"/>
    <property type="match status" value="1"/>
</dbReference>
<dbReference type="Bgee" id="ENSACAG00000014946">
    <property type="expression patterns" value="Expressed in dewlap and 2 other cell types or tissues"/>
</dbReference>
<evidence type="ECO:0000256" key="1">
    <source>
        <dbReference type="ARBA" id="ARBA00002132"/>
    </source>
</evidence>
<keyword evidence="6" id="KW-0744">Spermatogenesis</keyword>
<dbReference type="InterPro" id="IPR038952">
    <property type="entry name" value="TOPAZ1"/>
</dbReference>
<reference evidence="11" key="2">
    <citation type="submission" date="2025-08" db="UniProtKB">
        <authorList>
            <consortium name="Ensembl"/>
        </authorList>
    </citation>
    <scope>IDENTIFICATION</scope>
</reference>
<evidence type="ECO:0000256" key="8">
    <source>
        <dbReference type="PROSITE-ProRule" id="PRU00723"/>
    </source>
</evidence>
<accession>A0A803SUQ0</accession>
<evidence type="ECO:0000256" key="3">
    <source>
        <dbReference type="ARBA" id="ARBA00016464"/>
    </source>
</evidence>
<reference evidence="11" key="3">
    <citation type="submission" date="2025-09" db="UniProtKB">
        <authorList>
            <consortium name="Ensembl"/>
        </authorList>
    </citation>
    <scope>IDENTIFICATION</scope>
</reference>
<dbReference type="InterPro" id="IPR029435">
    <property type="entry name" value="TOPAZ1_dom"/>
</dbReference>
<dbReference type="Pfam" id="PF14669">
    <property type="entry name" value="Asp_Glu_race_2"/>
    <property type="match status" value="1"/>
</dbReference>
<keyword evidence="8" id="KW-0479">Metal-binding</keyword>
<feature type="region of interest" description="Disordered" evidence="9">
    <location>
        <begin position="813"/>
        <end position="842"/>
    </location>
</feature>
<evidence type="ECO:0000313" key="11">
    <source>
        <dbReference type="Ensembl" id="ENSACAP00000026690.1"/>
    </source>
</evidence>
<gene>
    <name evidence="11" type="primary">TOPAZ1</name>
</gene>
<dbReference type="GeneTree" id="ENSGT00390000012495"/>
<keyword evidence="5" id="KW-0221">Differentiation</keyword>
<dbReference type="Proteomes" id="UP000001646">
    <property type="component" value="Chromosome 1"/>
</dbReference>
<feature type="compositionally biased region" description="Polar residues" evidence="9">
    <location>
        <begin position="817"/>
        <end position="833"/>
    </location>
</feature>
<dbReference type="GO" id="GO:0005829">
    <property type="term" value="C:cytosol"/>
    <property type="evidence" value="ECO:0007669"/>
    <property type="project" value="UniProtKB-SubCell"/>
</dbReference>
<dbReference type="PANTHER" id="PTHR35671:SF1">
    <property type="entry name" value="PROTEIN TOPAZ1"/>
    <property type="match status" value="1"/>
</dbReference>
<keyword evidence="8" id="KW-0862">Zinc</keyword>
<keyword evidence="12" id="KW-1185">Reference proteome</keyword>
<dbReference type="InterPro" id="IPR000571">
    <property type="entry name" value="Znf_CCCH"/>
</dbReference>
<dbReference type="PANTHER" id="PTHR35671">
    <property type="entry name" value="PROTEIN TOPAZ1"/>
    <property type="match status" value="1"/>
</dbReference>
<feature type="region of interest" description="Disordered" evidence="9">
    <location>
        <begin position="1"/>
        <end position="24"/>
    </location>
</feature>
<evidence type="ECO:0000256" key="5">
    <source>
        <dbReference type="ARBA" id="ARBA00022782"/>
    </source>
</evidence>
<feature type="compositionally biased region" description="Basic and acidic residues" evidence="9">
    <location>
        <begin position="177"/>
        <end position="188"/>
    </location>
</feature>
<keyword evidence="4" id="KW-0963">Cytoplasm</keyword>
<evidence type="ECO:0000256" key="6">
    <source>
        <dbReference type="ARBA" id="ARBA00022871"/>
    </source>
</evidence>
<comment type="subcellular location">
    <subcellularLocation>
        <location evidence="2">Cytoplasm</location>
        <location evidence="2">Cytosol</location>
    </subcellularLocation>
</comment>
<dbReference type="Ensembl" id="ENSACAT00000047078.1">
    <property type="protein sequence ID" value="ENSACAP00000026690.1"/>
    <property type="gene ID" value="ENSACAG00000014946.4"/>
</dbReference>
<dbReference type="GO" id="GO:0030154">
    <property type="term" value="P:cell differentiation"/>
    <property type="evidence" value="ECO:0007669"/>
    <property type="project" value="UniProtKB-KW"/>
</dbReference>
<dbReference type="GO" id="GO:0048137">
    <property type="term" value="P:spermatocyte division"/>
    <property type="evidence" value="ECO:0000318"/>
    <property type="project" value="GO_Central"/>
</dbReference>
<protein>
    <recommendedName>
        <fullName evidence="3">Protein TOPAZ1</fullName>
    </recommendedName>
    <alternativeName>
        <fullName evidence="7">Testis- and ovary-specific PAZ domain-containing protein 1</fullName>
    </alternativeName>
</protein>
<dbReference type="InParanoid" id="A0A803SUQ0"/>
<organism evidence="11 12">
    <name type="scientific">Anolis carolinensis</name>
    <name type="common">Green anole</name>
    <name type="synonym">American chameleon</name>
    <dbReference type="NCBI Taxonomy" id="28377"/>
    <lineage>
        <taxon>Eukaryota</taxon>
        <taxon>Metazoa</taxon>
        <taxon>Chordata</taxon>
        <taxon>Craniata</taxon>
        <taxon>Vertebrata</taxon>
        <taxon>Euteleostomi</taxon>
        <taxon>Lepidosauria</taxon>
        <taxon>Squamata</taxon>
        <taxon>Bifurcata</taxon>
        <taxon>Unidentata</taxon>
        <taxon>Episquamata</taxon>
        <taxon>Toxicofera</taxon>
        <taxon>Iguania</taxon>
        <taxon>Dactyloidae</taxon>
        <taxon>Anolis</taxon>
    </lineage>
</organism>
<reference evidence="11 12" key="1">
    <citation type="submission" date="2009-12" db="EMBL/GenBank/DDBJ databases">
        <title>The Genome Sequence of Anolis carolinensis (Green Anole Lizard).</title>
        <authorList>
            <consortium name="The Genome Sequencing Platform"/>
            <person name="Di Palma F."/>
            <person name="Alfoldi J."/>
            <person name="Heiman D."/>
            <person name="Young S."/>
            <person name="Grabherr M."/>
            <person name="Johnson J."/>
            <person name="Lander E.S."/>
            <person name="Lindblad-Toh K."/>
        </authorList>
    </citation>
    <scope>NUCLEOTIDE SEQUENCE [LARGE SCALE GENOMIC DNA]</scope>
    <source>
        <strain evidence="11 12">JBL SC #1</strain>
    </source>
</reference>